<dbReference type="AlphaFoldDB" id="A0AA96WXV6"/>
<sequence length="52" mass="5181">MTTSRLAYTVFAIGLSVGIQIISASSYSAYAQITPPPNSGSPGTTTGGGSRS</sequence>
<reference evidence="2" key="2">
    <citation type="submission" date="2023-07" db="EMBL/GenBank/DDBJ databases">
        <authorList>
            <person name="Bai X.-H."/>
            <person name="Wang H.-H."/>
            <person name="Wang J."/>
            <person name="Ma M.-Y."/>
            <person name="Hu H.-H."/>
            <person name="Song Z.-L."/>
            <person name="Ma H.-G."/>
            <person name="Fan Y."/>
            <person name="Du C.-Y."/>
            <person name="Xu J.-C."/>
        </authorList>
    </citation>
    <scope>NUCLEOTIDE SEQUENCE</scope>
    <source>
        <strain evidence="2">CZ1</strain>
    </source>
</reference>
<dbReference type="EMBL" id="CP130144">
    <property type="protein sequence ID" value="WNZ47547.1"/>
    <property type="molecule type" value="Genomic_DNA"/>
</dbReference>
<accession>A0AA96WXV6</accession>
<name>A0AA96WXV6_LEPBY</name>
<reference evidence="2" key="1">
    <citation type="journal article" date="2023" name="Plants (Basel)">
        <title>Genomic Analysis of Leptolyngbya boryana CZ1 Reveals Efficient Carbon Fixation Modules.</title>
        <authorList>
            <person name="Bai X."/>
            <person name="Wang H."/>
            <person name="Cheng W."/>
            <person name="Wang J."/>
            <person name="Ma M."/>
            <person name="Hu H."/>
            <person name="Song Z."/>
            <person name="Ma H."/>
            <person name="Fan Y."/>
            <person name="Du C."/>
            <person name="Xu J."/>
        </authorList>
    </citation>
    <scope>NUCLEOTIDE SEQUENCE</scope>
    <source>
        <strain evidence="2">CZ1</strain>
    </source>
</reference>
<proteinExistence type="predicted"/>
<evidence type="ECO:0000256" key="1">
    <source>
        <dbReference type="SAM" id="MobiDB-lite"/>
    </source>
</evidence>
<dbReference type="RefSeq" id="WP_154660837.1">
    <property type="nucleotide sequence ID" value="NZ_CP130144.1"/>
</dbReference>
<evidence type="ECO:0000313" key="2">
    <source>
        <dbReference type="EMBL" id="WNZ47547.1"/>
    </source>
</evidence>
<gene>
    <name evidence="2" type="ORF">Q2T42_06850</name>
</gene>
<feature type="region of interest" description="Disordered" evidence="1">
    <location>
        <begin position="33"/>
        <end position="52"/>
    </location>
</feature>
<protein>
    <submittedName>
        <fullName evidence="2">Uncharacterized protein</fullName>
    </submittedName>
</protein>
<organism evidence="2">
    <name type="scientific">Leptolyngbya boryana CZ1</name>
    <dbReference type="NCBI Taxonomy" id="3060204"/>
    <lineage>
        <taxon>Bacteria</taxon>
        <taxon>Bacillati</taxon>
        <taxon>Cyanobacteriota</taxon>
        <taxon>Cyanophyceae</taxon>
        <taxon>Leptolyngbyales</taxon>
        <taxon>Leptolyngbyaceae</taxon>
        <taxon>Leptolyngbya group</taxon>
        <taxon>Leptolyngbya</taxon>
    </lineage>
</organism>